<keyword evidence="2" id="KW-1185">Reference proteome</keyword>
<dbReference type="Proteomes" id="UP001458880">
    <property type="component" value="Unassembled WGS sequence"/>
</dbReference>
<evidence type="ECO:0000313" key="2">
    <source>
        <dbReference type="Proteomes" id="UP001458880"/>
    </source>
</evidence>
<sequence>MNNSLLIKYGLAGVGLDIVSSADICKHVFHTKASTKRMHTKNDNNNTEYSAVQSEPWSCTERCFPKLICCTYIHKTIANAFHPFIFIPGDGGSQVEAKINKTNSVHYICAKTSTDFFNIWLNLELLVPVVIDCWIDNIKLRYDNVTRRTSNTEGVETRIPGFGSTEPVEWLDPSHASTGAYFTDIGRLLYFTDIVNALVKLGHVRNQTLKGAPFDFRKAPNENQDYFVKLKQLVEETYESNGKTSVILLAHSMGGPMSQYFLNLQKQNWKDKYIKCLVTLSGAWGGSVKAVKVFAIGDDLGSYMLNGKVMKLEQITNPSLAWLMPSRNYWKMDEVLVQTDTKNYTLSNIEDYFMDVEYPNGWEMYQDTLPHSLNLTAPGVEVHCIYGTNVSTVEQVFYKAGSFYENPTLINGDGDGTVNRRSLEGCKTWSSKQKQKVYDLALPKVDHMGILKNVNVLEYISNLVNGL</sequence>
<dbReference type="InterPro" id="IPR003386">
    <property type="entry name" value="LACT/PDAT_acylTrfase"/>
</dbReference>
<keyword evidence="1" id="KW-0012">Acyltransferase</keyword>
<dbReference type="GO" id="GO:0006629">
    <property type="term" value="P:lipid metabolic process"/>
    <property type="evidence" value="ECO:0007669"/>
    <property type="project" value="InterPro"/>
</dbReference>
<reference evidence="1 2" key="1">
    <citation type="journal article" date="2024" name="BMC Genomics">
        <title>De novo assembly and annotation of Popillia japonica's genome with initial clues to its potential as an invasive pest.</title>
        <authorList>
            <person name="Cucini C."/>
            <person name="Boschi S."/>
            <person name="Funari R."/>
            <person name="Cardaioli E."/>
            <person name="Iannotti N."/>
            <person name="Marturano G."/>
            <person name="Paoli F."/>
            <person name="Bruttini M."/>
            <person name="Carapelli A."/>
            <person name="Frati F."/>
            <person name="Nardi F."/>
        </authorList>
    </citation>
    <scope>NUCLEOTIDE SEQUENCE [LARGE SCALE GENOMIC DNA]</scope>
    <source>
        <strain evidence="1">DMR45628</strain>
    </source>
</reference>
<dbReference type="Pfam" id="PF02450">
    <property type="entry name" value="LCAT"/>
    <property type="match status" value="1"/>
</dbReference>
<dbReference type="InterPro" id="IPR029058">
    <property type="entry name" value="AB_hydrolase_fold"/>
</dbReference>
<dbReference type="GO" id="GO:0008374">
    <property type="term" value="F:O-acyltransferase activity"/>
    <property type="evidence" value="ECO:0007669"/>
    <property type="project" value="InterPro"/>
</dbReference>
<dbReference type="SUPFAM" id="SSF53474">
    <property type="entry name" value="alpha/beta-Hydrolases"/>
    <property type="match status" value="1"/>
</dbReference>
<accession>A0AAW1IBS0</accession>
<comment type="caution">
    <text evidence="1">The sequence shown here is derived from an EMBL/GenBank/DDBJ whole genome shotgun (WGS) entry which is preliminary data.</text>
</comment>
<protein>
    <submittedName>
        <fullName evidence="1">Lecithin:cholesterol acyltransferase</fullName>
    </submittedName>
</protein>
<evidence type="ECO:0000313" key="1">
    <source>
        <dbReference type="EMBL" id="KAK9686784.1"/>
    </source>
</evidence>
<dbReference type="PANTHER" id="PTHR11440">
    <property type="entry name" value="LECITHIN-CHOLESTEROL ACYLTRANSFERASE-RELATED"/>
    <property type="match status" value="1"/>
</dbReference>
<name>A0AAW1IBS0_POPJA</name>
<dbReference type="EMBL" id="JASPKY010000685">
    <property type="protein sequence ID" value="KAK9686784.1"/>
    <property type="molecule type" value="Genomic_DNA"/>
</dbReference>
<proteinExistence type="predicted"/>
<dbReference type="AlphaFoldDB" id="A0AAW1IBS0"/>
<gene>
    <name evidence="1" type="ORF">QE152_g36942</name>
</gene>
<keyword evidence="1" id="KW-0808">Transferase</keyword>
<organism evidence="1 2">
    <name type="scientific">Popillia japonica</name>
    <name type="common">Japanese beetle</name>
    <dbReference type="NCBI Taxonomy" id="7064"/>
    <lineage>
        <taxon>Eukaryota</taxon>
        <taxon>Metazoa</taxon>
        <taxon>Ecdysozoa</taxon>
        <taxon>Arthropoda</taxon>
        <taxon>Hexapoda</taxon>
        <taxon>Insecta</taxon>
        <taxon>Pterygota</taxon>
        <taxon>Neoptera</taxon>
        <taxon>Endopterygota</taxon>
        <taxon>Coleoptera</taxon>
        <taxon>Polyphaga</taxon>
        <taxon>Scarabaeiformia</taxon>
        <taxon>Scarabaeidae</taxon>
        <taxon>Rutelinae</taxon>
        <taxon>Popillia</taxon>
    </lineage>
</organism>
<dbReference type="Gene3D" id="3.40.50.1820">
    <property type="entry name" value="alpha/beta hydrolase"/>
    <property type="match status" value="2"/>
</dbReference>